<evidence type="ECO:0000256" key="1">
    <source>
        <dbReference type="SAM" id="Phobius"/>
    </source>
</evidence>
<dbReference type="Proteomes" id="UP001236559">
    <property type="component" value="Unassembled WGS sequence"/>
</dbReference>
<evidence type="ECO:0000313" key="2">
    <source>
        <dbReference type="EMBL" id="MDQ0275178.1"/>
    </source>
</evidence>
<comment type="caution">
    <text evidence="2">The sequence shown here is derived from an EMBL/GenBank/DDBJ whole genome shotgun (WGS) entry which is preliminary data.</text>
</comment>
<keyword evidence="1" id="KW-0472">Membrane</keyword>
<gene>
    <name evidence="2" type="ORF">J2S72_001202</name>
</gene>
<keyword evidence="1" id="KW-0812">Transmembrane</keyword>
<accession>A0ABU0AXL9</accession>
<dbReference type="RefSeq" id="WP_023055034.1">
    <property type="nucleotide sequence ID" value="NZ_JAUSTN010000005.1"/>
</dbReference>
<protein>
    <recommendedName>
        <fullName evidence="4">DUF4367 domain-containing protein</fullName>
    </recommendedName>
</protein>
<evidence type="ECO:0008006" key="4">
    <source>
        <dbReference type="Google" id="ProtNLM"/>
    </source>
</evidence>
<reference evidence="2 3" key="1">
    <citation type="submission" date="2023-07" db="EMBL/GenBank/DDBJ databases">
        <title>Genomic Encyclopedia of Type Strains, Phase IV (KMG-IV): sequencing the most valuable type-strain genomes for metagenomic binning, comparative biology and taxonomic classification.</title>
        <authorList>
            <person name="Goeker M."/>
        </authorList>
    </citation>
    <scope>NUCLEOTIDE SEQUENCE [LARGE SCALE GENOMIC DNA]</scope>
    <source>
        <strain evidence="2 3">DSM 22616</strain>
    </source>
</reference>
<feature type="transmembrane region" description="Helical" evidence="1">
    <location>
        <begin position="20"/>
        <end position="37"/>
    </location>
</feature>
<keyword evidence="3" id="KW-1185">Reference proteome</keyword>
<dbReference type="EMBL" id="JAUSTN010000005">
    <property type="protein sequence ID" value="MDQ0275178.1"/>
    <property type="molecule type" value="Genomic_DNA"/>
</dbReference>
<proteinExistence type="predicted"/>
<name>A0ABU0AXL9_9FIRM</name>
<keyword evidence="1" id="KW-1133">Transmembrane helix</keyword>
<sequence>MNQKMIDRKRKRENKKKIKIVLLIAFLIYISSSFFAIQNRIIKINPRDIEYLEFVKYKEETMRTVNDKQSIKVMASAIKKIKGKKSTKDASESSEIRVLNLYKKNGGKIEILRKNTFVSIDGIWYKIIGSSSDRFDKLFDEFTK</sequence>
<organism evidence="2 3">
    <name type="scientific">Peptoniphilus koenoeneniae</name>
    <dbReference type="NCBI Taxonomy" id="507751"/>
    <lineage>
        <taxon>Bacteria</taxon>
        <taxon>Bacillati</taxon>
        <taxon>Bacillota</taxon>
        <taxon>Tissierellia</taxon>
        <taxon>Tissierellales</taxon>
        <taxon>Peptoniphilaceae</taxon>
        <taxon>Peptoniphilus</taxon>
    </lineage>
</organism>
<evidence type="ECO:0000313" key="3">
    <source>
        <dbReference type="Proteomes" id="UP001236559"/>
    </source>
</evidence>